<dbReference type="Pfam" id="PF05050">
    <property type="entry name" value="Methyltransf_21"/>
    <property type="match status" value="1"/>
</dbReference>
<evidence type="ECO:0000259" key="1">
    <source>
        <dbReference type="Pfam" id="PF05050"/>
    </source>
</evidence>
<gene>
    <name evidence="2" type="ORF">LCPAC403_03480</name>
</gene>
<protein>
    <submittedName>
        <fullName evidence="2">Putative methyltransferase</fullName>
    </submittedName>
</protein>
<dbReference type="InterPro" id="IPR052514">
    <property type="entry name" value="SAM-dependent_MTase"/>
</dbReference>
<dbReference type="GO" id="GO:0008168">
    <property type="term" value="F:methyltransferase activity"/>
    <property type="evidence" value="ECO:0007669"/>
    <property type="project" value="UniProtKB-KW"/>
</dbReference>
<keyword evidence="2" id="KW-0808">Transferase</keyword>
<dbReference type="SUPFAM" id="SSF53335">
    <property type="entry name" value="S-adenosyl-L-methionine-dependent methyltransferases"/>
    <property type="match status" value="1"/>
</dbReference>
<evidence type="ECO:0000313" key="2">
    <source>
        <dbReference type="EMBL" id="QBK93214.1"/>
    </source>
</evidence>
<feature type="domain" description="Methyltransferase FkbM" evidence="1">
    <location>
        <begin position="52"/>
        <end position="187"/>
    </location>
</feature>
<sequence>MSITFEDKNSKHTFVMAKDNPTADHILIYGIFEWPLIVWCKQFSDKHKLFLDIGSHMGTYSILLSDYFEEVHSFEPQKSTFEYMCNGIGLNDKTNIIPHNVALGNLENRSTLHKISADGGGSTLLKRDNCSVETVDVRTLDSFNLSNIGFIKIDVEGFELEVLEGSVETLTRSHFPKFIFESWNGNKKLRDKLFTRISEIGYEIIRLQNTTDMFLAIH</sequence>
<dbReference type="Gene3D" id="3.40.50.150">
    <property type="entry name" value="Vaccinia Virus protein VP39"/>
    <property type="match status" value="1"/>
</dbReference>
<name>A0A481ZBD5_9VIRU</name>
<dbReference type="InterPro" id="IPR029063">
    <property type="entry name" value="SAM-dependent_MTases_sf"/>
</dbReference>
<dbReference type="EMBL" id="MK500591">
    <property type="protein sequence ID" value="QBK93214.1"/>
    <property type="molecule type" value="Genomic_DNA"/>
</dbReference>
<dbReference type="PANTHER" id="PTHR34203">
    <property type="entry name" value="METHYLTRANSFERASE, FKBM FAMILY PROTEIN"/>
    <property type="match status" value="1"/>
</dbReference>
<dbReference type="GO" id="GO:0032259">
    <property type="term" value="P:methylation"/>
    <property type="evidence" value="ECO:0007669"/>
    <property type="project" value="UniProtKB-KW"/>
</dbReference>
<dbReference type="PANTHER" id="PTHR34203:SF15">
    <property type="entry name" value="SLL1173 PROTEIN"/>
    <property type="match status" value="1"/>
</dbReference>
<accession>A0A481ZBD5</accession>
<keyword evidence="2" id="KW-0489">Methyltransferase</keyword>
<reference evidence="2" key="1">
    <citation type="journal article" date="2019" name="MBio">
        <title>Virus Genomes from Deep Sea Sediments Expand the Ocean Megavirome and Support Independent Origins of Viral Gigantism.</title>
        <authorList>
            <person name="Backstrom D."/>
            <person name="Yutin N."/>
            <person name="Jorgensen S.L."/>
            <person name="Dharamshi J."/>
            <person name="Homa F."/>
            <person name="Zaremba-Niedwiedzka K."/>
            <person name="Spang A."/>
            <person name="Wolf Y.I."/>
            <person name="Koonin E.V."/>
            <person name="Ettema T.J."/>
        </authorList>
    </citation>
    <scope>NUCLEOTIDE SEQUENCE</scope>
</reference>
<dbReference type="NCBIfam" id="TIGR01444">
    <property type="entry name" value="fkbM_fam"/>
    <property type="match status" value="1"/>
</dbReference>
<organism evidence="2">
    <name type="scientific">Pithovirus LCPAC403</name>
    <dbReference type="NCBI Taxonomy" id="2506596"/>
    <lineage>
        <taxon>Viruses</taxon>
        <taxon>Pithoviruses</taxon>
    </lineage>
</organism>
<proteinExistence type="predicted"/>
<dbReference type="InterPro" id="IPR006342">
    <property type="entry name" value="FkbM_mtfrase"/>
</dbReference>